<dbReference type="Proteomes" id="UP001152795">
    <property type="component" value="Unassembled WGS sequence"/>
</dbReference>
<dbReference type="CDD" id="cd05672">
    <property type="entry name" value="M20_ACY1L2-like"/>
    <property type="match status" value="2"/>
</dbReference>
<dbReference type="NCBIfam" id="TIGR01891">
    <property type="entry name" value="amidohydrolases"/>
    <property type="match status" value="2"/>
</dbReference>
<dbReference type="InterPro" id="IPR002933">
    <property type="entry name" value="Peptidase_M20"/>
</dbReference>
<protein>
    <submittedName>
        <fullName evidence="1">Peptidase M20 domain-containing 2-like</fullName>
    </submittedName>
</protein>
<comment type="caution">
    <text evidence="1">The sequence shown here is derived from an EMBL/GenBank/DDBJ whole genome shotgun (WGS) entry which is preliminary data.</text>
</comment>
<dbReference type="InterPro" id="IPR036264">
    <property type="entry name" value="Bact_exopeptidase_dim_dom"/>
</dbReference>
<dbReference type="AlphaFoldDB" id="A0A7D9IWY3"/>
<evidence type="ECO:0000313" key="1">
    <source>
        <dbReference type="EMBL" id="CAB4018270.1"/>
    </source>
</evidence>
<name>A0A7D9IWY3_PARCT</name>
<evidence type="ECO:0000313" key="2">
    <source>
        <dbReference type="Proteomes" id="UP001152795"/>
    </source>
</evidence>
<dbReference type="Pfam" id="PF07687">
    <property type="entry name" value="M20_dimer"/>
    <property type="match status" value="2"/>
</dbReference>
<feature type="non-terminal residue" evidence="1">
    <location>
        <position position="1"/>
    </location>
</feature>
<dbReference type="EMBL" id="CACRXK020009932">
    <property type="protein sequence ID" value="CAB4018270.1"/>
    <property type="molecule type" value="Genomic_DNA"/>
</dbReference>
<dbReference type="InterPro" id="IPR011650">
    <property type="entry name" value="Peptidase_M20_dimer"/>
</dbReference>
<dbReference type="Gene3D" id="3.40.630.10">
    <property type="entry name" value="Zn peptidases"/>
    <property type="match status" value="2"/>
</dbReference>
<dbReference type="FunFam" id="3.30.70.360:FF:000004">
    <property type="entry name" value="Peptidase M20 domain-containing protein 2"/>
    <property type="match status" value="2"/>
</dbReference>
<dbReference type="GO" id="GO:0016805">
    <property type="term" value="F:dipeptidase activity"/>
    <property type="evidence" value="ECO:0007669"/>
    <property type="project" value="TreeGrafter"/>
</dbReference>
<proteinExistence type="predicted"/>
<accession>A0A7D9IWY3</accession>
<keyword evidence="2" id="KW-1185">Reference proteome</keyword>
<dbReference type="PANTHER" id="PTHR30575">
    <property type="entry name" value="PEPTIDASE M20"/>
    <property type="match status" value="1"/>
</dbReference>
<dbReference type="Gene3D" id="3.30.70.360">
    <property type="match status" value="2"/>
</dbReference>
<dbReference type="OrthoDB" id="6119954at2759"/>
<gene>
    <name evidence="1" type="ORF">PACLA_8A080932</name>
</gene>
<sequence length="802" mass="87161">GYELNLVKRKVQEKIPTLDPQRLPDCDLAQEIWNHPEQNFQEKFAHHLLTKFLKDKGFAVTSDIGDLKTAFRAVYNGGTKGPTVGIVCEYDALPEINHACGHNLIAEAGIAAALGIKAAIEASNNTLGTLVVLGTPAEEGGGGKIFMIEEGSFDDLDFCMMVHPTAFDSATPLILGCNDVLIKYHGHSAHAAAFPWEGVNALDAAVACYSSLSMLRQQMKPTWRVHGVFKDGGVKPNIIPETSELRYYFRAPNNDDLNVLLEKAKGCWEGAASATGCTVETEPRVFGKSKSNYCAMKHNQVLAKLYQKHAESLGVKFLPEGEAENTLLGSTDMANVSQVKPSIHPVFTINSSAVIHTREFNEAAGKPEAQPKTLIAGKSMAMTSIDKALYISCIMKNMLKNKANIRIDELSRDLNELSLKIWNKPETQYQETFAHKLLTETLKKHGFDVTPQFTLPTAFRASYELNGDGKGRKGLTAGIICEYDALPEIGHACGHNLIAEAGIAAGLGVQAALKAAPTSDLGRVIVYGTPAEEGGGGKVKMINNDCFNEVDFIMMVHPNPYDAAFPTYIACATATVIFKGHSAHASGGPWEGVNALDAAVMAYNGISTMRQQMKPSWRAHGIIAEGGTAFNVIPARTRLVCGVRAPTVPELKILKKKIHSVFEAAALATGCEVEINWSKLPYKNLVTNSILADIYQKNAAELGVPYLPHHEQVAKHGGSTDMGNVSQVKPAIHPRYYVCDEITHSPEFQVEAGTEKAHRYTLIAAKSMARTCLHVMCNQELMKDINSEFTKSVKEQGGELDD</sequence>
<dbReference type="SUPFAM" id="SSF55031">
    <property type="entry name" value="Bacterial exopeptidase dimerisation domain"/>
    <property type="match status" value="2"/>
</dbReference>
<dbReference type="InterPro" id="IPR017439">
    <property type="entry name" value="Amidohydrolase"/>
</dbReference>
<dbReference type="SUPFAM" id="SSF53187">
    <property type="entry name" value="Zn-dependent exopeptidases"/>
    <property type="match status" value="2"/>
</dbReference>
<organism evidence="1 2">
    <name type="scientific">Paramuricea clavata</name>
    <name type="common">Red gorgonian</name>
    <name type="synonym">Violescent sea-whip</name>
    <dbReference type="NCBI Taxonomy" id="317549"/>
    <lineage>
        <taxon>Eukaryota</taxon>
        <taxon>Metazoa</taxon>
        <taxon>Cnidaria</taxon>
        <taxon>Anthozoa</taxon>
        <taxon>Octocorallia</taxon>
        <taxon>Malacalcyonacea</taxon>
        <taxon>Plexauridae</taxon>
        <taxon>Paramuricea</taxon>
    </lineage>
</organism>
<reference evidence="1" key="1">
    <citation type="submission" date="2020-04" db="EMBL/GenBank/DDBJ databases">
        <authorList>
            <person name="Alioto T."/>
            <person name="Alioto T."/>
            <person name="Gomez Garrido J."/>
        </authorList>
    </citation>
    <scope>NUCLEOTIDE SEQUENCE</scope>
    <source>
        <strain evidence="1">A484AB</strain>
    </source>
</reference>
<dbReference type="InterPro" id="IPR052030">
    <property type="entry name" value="Peptidase_M20/M20A_hydrolases"/>
</dbReference>
<dbReference type="Pfam" id="PF01546">
    <property type="entry name" value="Peptidase_M20"/>
    <property type="match status" value="2"/>
</dbReference>
<dbReference type="PANTHER" id="PTHR30575:SF0">
    <property type="entry name" value="XAA-ARG DIPEPTIDASE"/>
    <property type="match status" value="1"/>
</dbReference>